<keyword evidence="5" id="KW-0560">Oxidoreductase</keyword>
<evidence type="ECO:0000256" key="7">
    <source>
        <dbReference type="ARBA" id="ARBA00023033"/>
    </source>
</evidence>
<evidence type="ECO:0000256" key="1">
    <source>
        <dbReference type="ARBA" id="ARBA00001971"/>
    </source>
</evidence>
<evidence type="ECO:0000313" key="8">
    <source>
        <dbReference type="EMBL" id="PHT87191.1"/>
    </source>
</evidence>
<dbReference type="GO" id="GO:0016705">
    <property type="term" value="F:oxidoreductase activity, acting on paired donors, with incorporation or reduction of molecular oxygen"/>
    <property type="evidence" value="ECO:0007669"/>
    <property type="project" value="InterPro"/>
</dbReference>
<comment type="cofactor">
    <cofactor evidence="1">
        <name>heme</name>
        <dbReference type="ChEBI" id="CHEBI:30413"/>
    </cofactor>
</comment>
<dbReference type="GO" id="GO:0020037">
    <property type="term" value="F:heme binding"/>
    <property type="evidence" value="ECO:0007669"/>
    <property type="project" value="InterPro"/>
</dbReference>
<evidence type="ECO:0000256" key="2">
    <source>
        <dbReference type="ARBA" id="ARBA00010617"/>
    </source>
</evidence>
<dbReference type="Gramene" id="PHT87191">
    <property type="protein sequence ID" value="PHT87191"/>
    <property type="gene ID" value="T459_09297"/>
</dbReference>
<keyword evidence="3" id="KW-0349">Heme</keyword>
<reference evidence="8 9" key="2">
    <citation type="journal article" date="2017" name="Genome Biol.">
        <title>New reference genome sequences of hot pepper reveal the massive evolution of plant disease-resistance genes by retroduplication.</title>
        <authorList>
            <person name="Kim S."/>
            <person name="Park J."/>
            <person name="Yeom S.I."/>
            <person name="Kim Y.M."/>
            <person name="Seo E."/>
            <person name="Kim K.T."/>
            <person name="Kim M.S."/>
            <person name="Lee J.M."/>
            <person name="Cheong K."/>
            <person name="Shin H.S."/>
            <person name="Kim S.B."/>
            <person name="Han K."/>
            <person name="Lee J."/>
            <person name="Park M."/>
            <person name="Lee H.A."/>
            <person name="Lee H.Y."/>
            <person name="Lee Y."/>
            <person name="Oh S."/>
            <person name="Lee J.H."/>
            <person name="Choi E."/>
            <person name="Choi E."/>
            <person name="Lee S.E."/>
            <person name="Jeon J."/>
            <person name="Kim H."/>
            <person name="Choi G."/>
            <person name="Song H."/>
            <person name="Lee J."/>
            <person name="Lee S.C."/>
            <person name="Kwon J.K."/>
            <person name="Lee H.Y."/>
            <person name="Koo N."/>
            <person name="Hong Y."/>
            <person name="Kim R.W."/>
            <person name="Kang W.H."/>
            <person name="Huh J.H."/>
            <person name="Kang B.C."/>
            <person name="Yang T.J."/>
            <person name="Lee Y.H."/>
            <person name="Bennetzen J.L."/>
            <person name="Choi D."/>
        </authorList>
    </citation>
    <scope>NUCLEOTIDE SEQUENCE [LARGE SCALE GENOMIC DNA]</scope>
    <source>
        <strain evidence="9">cv. CM334</strain>
    </source>
</reference>
<reference evidence="8 9" key="1">
    <citation type="journal article" date="2014" name="Nat. Genet.">
        <title>Genome sequence of the hot pepper provides insights into the evolution of pungency in Capsicum species.</title>
        <authorList>
            <person name="Kim S."/>
            <person name="Park M."/>
            <person name="Yeom S.I."/>
            <person name="Kim Y.M."/>
            <person name="Lee J.M."/>
            <person name="Lee H.A."/>
            <person name="Seo E."/>
            <person name="Choi J."/>
            <person name="Cheong K."/>
            <person name="Kim K.T."/>
            <person name="Jung K."/>
            <person name="Lee G.W."/>
            <person name="Oh S.K."/>
            <person name="Bae C."/>
            <person name="Kim S.B."/>
            <person name="Lee H.Y."/>
            <person name="Kim S.Y."/>
            <person name="Kim M.S."/>
            <person name="Kang B.C."/>
            <person name="Jo Y.D."/>
            <person name="Yang H.B."/>
            <person name="Jeong H.J."/>
            <person name="Kang W.H."/>
            <person name="Kwon J.K."/>
            <person name="Shin C."/>
            <person name="Lim J.Y."/>
            <person name="Park J.H."/>
            <person name="Huh J.H."/>
            <person name="Kim J.S."/>
            <person name="Kim B.D."/>
            <person name="Cohen O."/>
            <person name="Paran I."/>
            <person name="Suh M.C."/>
            <person name="Lee S.B."/>
            <person name="Kim Y.K."/>
            <person name="Shin Y."/>
            <person name="Noh S.J."/>
            <person name="Park J."/>
            <person name="Seo Y.S."/>
            <person name="Kwon S.Y."/>
            <person name="Kim H.A."/>
            <person name="Park J.M."/>
            <person name="Kim H.J."/>
            <person name="Choi S.B."/>
            <person name="Bosland P.W."/>
            <person name="Reeves G."/>
            <person name="Jo S.H."/>
            <person name="Lee B.W."/>
            <person name="Cho H.T."/>
            <person name="Choi H.S."/>
            <person name="Lee M.S."/>
            <person name="Yu Y."/>
            <person name="Do Choi Y."/>
            <person name="Park B.S."/>
            <person name="van Deynze A."/>
            <person name="Ashrafi H."/>
            <person name="Hill T."/>
            <person name="Kim W.T."/>
            <person name="Pai H.S."/>
            <person name="Ahn H.K."/>
            <person name="Yeam I."/>
            <person name="Giovannoni J.J."/>
            <person name="Rose J.K."/>
            <person name="Sorensen I."/>
            <person name="Lee S.J."/>
            <person name="Kim R.W."/>
            <person name="Choi I.Y."/>
            <person name="Choi B.S."/>
            <person name="Lim J.S."/>
            <person name="Lee Y.H."/>
            <person name="Choi D."/>
        </authorList>
    </citation>
    <scope>NUCLEOTIDE SEQUENCE [LARGE SCALE GENOMIC DNA]</scope>
    <source>
        <strain evidence="9">cv. CM334</strain>
    </source>
</reference>
<dbReference type="AlphaFoldDB" id="A0A2G2ZZ13"/>
<dbReference type="GO" id="GO:0004497">
    <property type="term" value="F:monooxygenase activity"/>
    <property type="evidence" value="ECO:0007669"/>
    <property type="project" value="UniProtKB-KW"/>
</dbReference>
<accession>A0A2G2ZZ13</accession>
<proteinExistence type="inferred from homology"/>
<dbReference type="PANTHER" id="PTHR47950">
    <property type="entry name" value="CYTOCHROME P450, FAMILY 76, SUBFAMILY C, POLYPEPTIDE 5-RELATED"/>
    <property type="match status" value="1"/>
</dbReference>
<organism evidence="8 9">
    <name type="scientific">Capsicum annuum</name>
    <name type="common">Capsicum pepper</name>
    <dbReference type="NCBI Taxonomy" id="4072"/>
    <lineage>
        <taxon>Eukaryota</taxon>
        <taxon>Viridiplantae</taxon>
        <taxon>Streptophyta</taxon>
        <taxon>Embryophyta</taxon>
        <taxon>Tracheophyta</taxon>
        <taxon>Spermatophyta</taxon>
        <taxon>Magnoliopsida</taxon>
        <taxon>eudicotyledons</taxon>
        <taxon>Gunneridae</taxon>
        <taxon>Pentapetalae</taxon>
        <taxon>asterids</taxon>
        <taxon>lamiids</taxon>
        <taxon>Solanales</taxon>
        <taxon>Solanaceae</taxon>
        <taxon>Solanoideae</taxon>
        <taxon>Capsiceae</taxon>
        <taxon>Capsicum</taxon>
    </lineage>
</organism>
<protein>
    <submittedName>
        <fullName evidence="8">Uncharacterized protein</fullName>
    </submittedName>
</protein>
<dbReference type="InterPro" id="IPR001128">
    <property type="entry name" value="Cyt_P450"/>
</dbReference>
<evidence type="ECO:0000256" key="6">
    <source>
        <dbReference type="ARBA" id="ARBA00023004"/>
    </source>
</evidence>
<sequence length="168" mass="18977">MSEMIDFLGSRKWKTVKISEILFSTVLNTWGNIFFSKDLCDLDYERQTSGIKHVIREILEVGAMPNISDFYPVFDALDIPGLRKKIDVLIAAGTDGITSTIEWAMAELLRNKKVMHKLQAELRSNIGANDTITESNINKLPYLAACVKETLRMHPPGPFLIPHRALEC</sequence>
<dbReference type="Proteomes" id="UP000222542">
    <property type="component" value="Unassembled WGS sequence"/>
</dbReference>
<comment type="similarity">
    <text evidence="2">Belongs to the cytochrome P450 family.</text>
</comment>
<dbReference type="InterPro" id="IPR002401">
    <property type="entry name" value="Cyt_P450_E_grp-I"/>
</dbReference>
<dbReference type="EMBL" id="AYRZ02000003">
    <property type="protein sequence ID" value="PHT87191.1"/>
    <property type="molecule type" value="Genomic_DNA"/>
</dbReference>
<name>A0A2G2ZZ13_CAPAN</name>
<dbReference type="PANTHER" id="PTHR47950:SF49">
    <property type="entry name" value="CYTOCHROME P450"/>
    <property type="match status" value="1"/>
</dbReference>
<dbReference type="InterPro" id="IPR036396">
    <property type="entry name" value="Cyt_P450_sf"/>
</dbReference>
<evidence type="ECO:0000313" key="9">
    <source>
        <dbReference type="Proteomes" id="UP000222542"/>
    </source>
</evidence>
<evidence type="ECO:0000256" key="3">
    <source>
        <dbReference type="ARBA" id="ARBA00022617"/>
    </source>
</evidence>
<dbReference type="Pfam" id="PF00067">
    <property type="entry name" value="p450"/>
    <property type="match status" value="1"/>
</dbReference>
<dbReference type="GO" id="GO:0005506">
    <property type="term" value="F:iron ion binding"/>
    <property type="evidence" value="ECO:0007669"/>
    <property type="project" value="InterPro"/>
</dbReference>
<dbReference type="PRINTS" id="PR00463">
    <property type="entry name" value="EP450I"/>
</dbReference>
<keyword evidence="4" id="KW-0479">Metal-binding</keyword>
<evidence type="ECO:0000256" key="5">
    <source>
        <dbReference type="ARBA" id="ARBA00023002"/>
    </source>
</evidence>
<evidence type="ECO:0000256" key="4">
    <source>
        <dbReference type="ARBA" id="ARBA00022723"/>
    </source>
</evidence>
<keyword evidence="6" id="KW-0408">Iron</keyword>
<dbReference type="Gene3D" id="1.10.630.10">
    <property type="entry name" value="Cytochrome P450"/>
    <property type="match status" value="1"/>
</dbReference>
<dbReference type="SUPFAM" id="SSF48264">
    <property type="entry name" value="Cytochrome P450"/>
    <property type="match status" value="1"/>
</dbReference>
<keyword evidence="9" id="KW-1185">Reference proteome</keyword>
<keyword evidence="7" id="KW-0503">Monooxygenase</keyword>
<comment type="caution">
    <text evidence="8">The sequence shown here is derived from an EMBL/GenBank/DDBJ whole genome shotgun (WGS) entry which is preliminary data.</text>
</comment>
<gene>
    <name evidence="8" type="ORF">T459_09297</name>
</gene>
<dbReference type="PRINTS" id="PR00385">
    <property type="entry name" value="P450"/>
</dbReference>